<feature type="compositionally biased region" description="Basic and acidic residues" evidence="1">
    <location>
        <begin position="213"/>
        <end position="236"/>
    </location>
</feature>
<dbReference type="Proteomes" id="UP000299102">
    <property type="component" value="Unassembled WGS sequence"/>
</dbReference>
<feature type="compositionally biased region" description="Polar residues" evidence="1">
    <location>
        <begin position="92"/>
        <end position="101"/>
    </location>
</feature>
<proteinExistence type="predicted"/>
<sequence length="605" mass="66925">MNSLVSRHYVIKTSLAILFWIPIVVPLSGPFGPSPVLSFGAGLDFALSRVTCSLERKRGATFQISAALKFFRSLRLSRPRRPRSGSAAVSDGTVTGSIPNNERTDRHHLIDDDAATAVGGQHGWLKVLSPSSYYDRQEVTSGPTSVLSQIEPARLLVYVVTSSILETITVSVTTLFNGRRLIATPPAGRCGHSAELGDDICRMSRYVTAFGRNGDDGRNDRPTKMREPNVRSEHGSATRRRAVRSLRTAYSERMVPDSIPSTCELIGELLSYAKLSHPLRSSSSCWPWMSSFRRRESMKMAASDPRLALDQSDGVKVPSSYKDCYVGLPRRDAIYSTFNFCYRMVNGGHKPLPRFLRITILGQLRPRAFVNLTKSSVYEWRSTHAWFSTRSPFFLAVISSTSDVAYPLSFQLLDSTSEWISEKRLMMGSVGDGGGAMVEGGDAGTLTHWTKRISESCYSTCVFFQPENLFLFRHRRPCTPATPKKSPVQPFTEEYPFLSKTASSWYTAKTAEGGRDGLVPRPARARLEFDSCRAHAPSPRRRKMAAVAMATGLCGPSSAEMQDPGTAEETGRPGRGRHQLTAKFGFDPSSTIGTRKIIVFNVFQI</sequence>
<gene>
    <name evidence="2" type="ORF">EVAR_6950_1</name>
</gene>
<organism evidence="2 3">
    <name type="scientific">Eumeta variegata</name>
    <name type="common">Bagworm moth</name>
    <name type="synonym">Eumeta japonica</name>
    <dbReference type="NCBI Taxonomy" id="151549"/>
    <lineage>
        <taxon>Eukaryota</taxon>
        <taxon>Metazoa</taxon>
        <taxon>Ecdysozoa</taxon>
        <taxon>Arthropoda</taxon>
        <taxon>Hexapoda</taxon>
        <taxon>Insecta</taxon>
        <taxon>Pterygota</taxon>
        <taxon>Neoptera</taxon>
        <taxon>Endopterygota</taxon>
        <taxon>Lepidoptera</taxon>
        <taxon>Glossata</taxon>
        <taxon>Ditrysia</taxon>
        <taxon>Tineoidea</taxon>
        <taxon>Psychidae</taxon>
        <taxon>Oiketicinae</taxon>
        <taxon>Eumeta</taxon>
    </lineage>
</organism>
<protein>
    <submittedName>
        <fullName evidence="2">Uncharacterized protein</fullName>
    </submittedName>
</protein>
<feature type="region of interest" description="Disordered" evidence="1">
    <location>
        <begin position="212"/>
        <end position="239"/>
    </location>
</feature>
<reference evidence="2 3" key="1">
    <citation type="journal article" date="2019" name="Commun. Biol.">
        <title>The bagworm genome reveals a unique fibroin gene that provides high tensile strength.</title>
        <authorList>
            <person name="Kono N."/>
            <person name="Nakamura H."/>
            <person name="Ohtoshi R."/>
            <person name="Tomita M."/>
            <person name="Numata K."/>
            <person name="Arakawa K."/>
        </authorList>
    </citation>
    <scope>NUCLEOTIDE SEQUENCE [LARGE SCALE GENOMIC DNA]</scope>
</reference>
<evidence type="ECO:0000313" key="2">
    <source>
        <dbReference type="EMBL" id="GBP13612.1"/>
    </source>
</evidence>
<feature type="region of interest" description="Disordered" evidence="1">
    <location>
        <begin position="80"/>
        <end position="104"/>
    </location>
</feature>
<dbReference type="EMBL" id="BGZK01000058">
    <property type="protein sequence ID" value="GBP13612.1"/>
    <property type="molecule type" value="Genomic_DNA"/>
</dbReference>
<feature type="region of interest" description="Disordered" evidence="1">
    <location>
        <begin position="555"/>
        <end position="586"/>
    </location>
</feature>
<evidence type="ECO:0000313" key="3">
    <source>
        <dbReference type="Proteomes" id="UP000299102"/>
    </source>
</evidence>
<accession>A0A4C1TGK2</accession>
<dbReference type="AlphaFoldDB" id="A0A4C1TGK2"/>
<comment type="caution">
    <text evidence="2">The sequence shown here is derived from an EMBL/GenBank/DDBJ whole genome shotgun (WGS) entry which is preliminary data.</text>
</comment>
<name>A0A4C1TGK2_EUMVA</name>
<keyword evidence="3" id="KW-1185">Reference proteome</keyword>
<evidence type="ECO:0000256" key="1">
    <source>
        <dbReference type="SAM" id="MobiDB-lite"/>
    </source>
</evidence>